<dbReference type="WBParaSite" id="HPLM_0001794101-mRNA-1">
    <property type="protein sequence ID" value="HPLM_0001794101-mRNA-1"/>
    <property type="gene ID" value="HPLM_0001794101"/>
</dbReference>
<evidence type="ECO:0000313" key="2">
    <source>
        <dbReference type="Proteomes" id="UP000268014"/>
    </source>
</evidence>
<dbReference type="EMBL" id="UZAF01020243">
    <property type="protein sequence ID" value="VDO67857.1"/>
    <property type="molecule type" value="Genomic_DNA"/>
</dbReference>
<reference evidence="3" key="1">
    <citation type="submission" date="2017-02" db="UniProtKB">
        <authorList>
            <consortium name="WormBaseParasite"/>
        </authorList>
    </citation>
    <scope>IDENTIFICATION</scope>
</reference>
<keyword evidence="2" id="KW-1185">Reference proteome</keyword>
<dbReference type="Proteomes" id="UP000268014">
    <property type="component" value="Unassembled WGS sequence"/>
</dbReference>
<accession>A0A0N4X0X6</accession>
<organism evidence="3">
    <name type="scientific">Haemonchus placei</name>
    <name type="common">Barber's pole worm</name>
    <dbReference type="NCBI Taxonomy" id="6290"/>
    <lineage>
        <taxon>Eukaryota</taxon>
        <taxon>Metazoa</taxon>
        <taxon>Ecdysozoa</taxon>
        <taxon>Nematoda</taxon>
        <taxon>Chromadorea</taxon>
        <taxon>Rhabditida</taxon>
        <taxon>Rhabditina</taxon>
        <taxon>Rhabditomorpha</taxon>
        <taxon>Strongyloidea</taxon>
        <taxon>Trichostrongylidae</taxon>
        <taxon>Haemonchus</taxon>
    </lineage>
</organism>
<protein>
    <submittedName>
        <fullName evidence="1 3">Uncharacterized protein</fullName>
    </submittedName>
</protein>
<evidence type="ECO:0000313" key="1">
    <source>
        <dbReference type="EMBL" id="VDO67857.1"/>
    </source>
</evidence>
<proteinExistence type="predicted"/>
<reference evidence="1 2" key="2">
    <citation type="submission" date="2018-11" db="EMBL/GenBank/DDBJ databases">
        <authorList>
            <consortium name="Pathogen Informatics"/>
        </authorList>
    </citation>
    <scope>NUCLEOTIDE SEQUENCE [LARGE SCALE GENOMIC DNA]</scope>
    <source>
        <strain evidence="1 2">MHpl1</strain>
    </source>
</reference>
<name>A0A0N4X0X6_HAEPC</name>
<evidence type="ECO:0000313" key="3">
    <source>
        <dbReference type="WBParaSite" id="HPLM_0001794101-mRNA-1"/>
    </source>
</evidence>
<dbReference type="AlphaFoldDB" id="A0A0N4X0X6"/>
<gene>
    <name evidence="1" type="ORF">HPLM_LOCUS17933</name>
</gene>
<sequence>MIAVKFVYLKREWRNTEGQGCLEMRLCQDSAGRKTKSRDTIPPHQPLLQSIVCTAAAHMELAEEFMILDN</sequence>